<keyword evidence="4" id="KW-0233">DNA recombination</keyword>
<dbReference type="InterPro" id="IPR010998">
    <property type="entry name" value="Integrase_recombinase_N"/>
</dbReference>
<comment type="similarity">
    <text evidence="1">Belongs to the 'phage' integrase family.</text>
</comment>
<organism evidence="6 7">
    <name type="scientific">Glycomyces buryatensis</name>
    <dbReference type="NCBI Taxonomy" id="2570927"/>
    <lineage>
        <taxon>Bacteria</taxon>
        <taxon>Bacillati</taxon>
        <taxon>Actinomycetota</taxon>
        <taxon>Actinomycetes</taxon>
        <taxon>Glycomycetales</taxon>
        <taxon>Glycomycetaceae</taxon>
        <taxon>Glycomyces</taxon>
    </lineage>
</organism>
<comment type="caution">
    <text evidence="6">The sequence shown here is derived from an EMBL/GenBank/DDBJ whole genome shotgun (WGS) entry which is preliminary data.</text>
</comment>
<dbReference type="InterPro" id="IPR004107">
    <property type="entry name" value="Integrase_SAM-like_N"/>
</dbReference>
<dbReference type="InterPro" id="IPR002104">
    <property type="entry name" value="Integrase_catalytic"/>
</dbReference>
<dbReference type="Pfam" id="PF14659">
    <property type="entry name" value="Phage_int_SAM_3"/>
    <property type="match status" value="1"/>
</dbReference>
<dbReference type="SUPFAM" id="SSF56349">
    <property type="entry name" value="DNA breaking-rejoining enzymes"/>
    <property type="match status" value="2"/>
</dbReference>
<dbReference type="GO" id="GO:0003677">
    <property type="term" value="F:DNA binding"/>
    <property type="evidence" value="ECO:0007669"/>
    <property type="project" value="UniProtKB-KW"/>
</dbReference>
<protein>
    <submittedName>
        <fullName evidence="6">Site-specific integrase</fullName>
    </submittedName>
</protein>
<evidence type="ECO:0000256" key="1">
    <source>
        <dbReference type="ARBA" id="ARBA00008857"/>
    </source>
</evidence>
<proteinExistence type="inferred from homology"/>
<name>A0A4S8QC74_9ACTN</name>
<dbReference type="PANTHER" id="PTHR30349">
    <property type="entry name" value="PHAGE INTEGRASE-RELATED"/>
    <property type="match status" value="1"/>
</dbReference>
<dbReference type="GO" id="GO:0015074">
    <property type="term" value="P:DNA integration"/>
    <property type="evidence" value="ECO:0007669"/>
    <property type="project" value="UniProtKB-KW"/>
</dbReference>
<keyword evidence="7" id="KW-1185">Reference proteome</keyword>
<evidence type="ECO:0000256" key="4">
    <source>
        <dbReference type="ARBA" id="ARBA00023172"/>
    </source>
</evidence>
<dbReference type="Gene3D" id="1.10.443.10">
    <property type="entry name" value="Intergrase catalytic core"/>
    <property type="match status" value="2"/>
</dbReference>
<dbReference type="RefSeq" id="WP_136534981.1">
    <property type="nucleotide sequence ID" value="NZ_STGY01000051.1"/>
</dbReference>
<keyword evidence="2" id="KW-0229">DNA integration</keyword>
<dbReference type="InterPro" id="IPR013762">
    <property type="entry name" value="Integrase-like_cat_sf"/>
</dbReference>
<reference evidence="6 7" key="2">
    <citation type="submission" date="2019-05" db="EMBL/GenBank/DDBJ databases">
        <title>Glycomyces buryatensis sp. nov.</title>
        <authorList>
            <person name="Nikitina E."/>
        </authorList>
    </citation>
    <scope>NUCLEOTIDE SEQUENCE [LARGE SCALE GENOMIC DNA]</scope>
    <source>
        <strain evidence="6 7">18</strain>
    </source>
</reference>
<gene>
    <name evidence="6" type="ORF">FAB82_13100</name>
</gene>
<dbReference type="InterPro" id="IPR050090">
    <property type="entry name" value="Tyrosine_recombinase_XerCD"/>
</dbReference>
<evidence type="ECO:0000259" key="5">
    <source>
        <dbReference type="PROSITE" id="PS51898"/>
    </source>
</evidence>
<dbReference type="Proteomes" id="UP000308760">
    <property type="component" value="Unassembled WGS sequence"/>
</dbReference>
<keyword evidence="3" id="KW-0238">DNA-binding</keyword>
<dbReference type="AlphaFoldDB" id="A0A4S8QC74"/>
<dbReference type="GO" id="GO:0006310">
    <property type="term" value="P:DNA recombination"/>
    <property type="evidence" value="ECO:0007669"/>
    <property type="project" value="UniProtKB-KW"/>
</dbReference>
<dbReference type="PROSITE" id="PS51898">
    <property type="entry name" value="TYR_RECOMBINASE"/>
    <property type="match status" value="1"/>
</dbReference>
<dbReference type="EMBL" id="STGY01000051">
    <property type="protein sequence ID" value="THV41181.1"/>
    <property type="molecule type" value="Genomic_DNA"/>
</dbReference>
<evidence type="ECO:0000313" key="7">
    <source>
        <dbReference type="Proteomes" id="UP000308760"/>
    </source>
</evidence>
<evidence type="ECO:0000256" key="3">
    <source>
        <dbReference type="ARBA" id="ARBA00023125"/>
    </source>
</evidence>
<evidence type="ECO:0000313" key="6">
    <source>
        <dbReference type="EMBL" id="THV41181.1"/>
    </source>
</evidence>
<evidence type="ECO:0000256" key="2">
    <source>
        <dbReference type="ARBA" id="ARBA00022908"/>
    </source>
</evidence>
<accession>A0A4S8QC74</accession>
<dbReference type="Pfam" id="PF00589">
    <property type="entry name" value="Phage_integrase"/>
    <property type="match status" value="1"/>
</dbReference>
<sequence>MGRCIKRTNDNGKPRFLAMYTDAQGERRSAGTFATRKEADQAWQDAEAKIRAGRGNHLTRGRKRFREYTEEIWLPNLTVEVKTRENYTYNLYAHLMDFFGEKQMVNIYATDIKEWQSRLKQQGITAANRKKLKQLLSSILSAAVDDEYLGANSCMLVKGERVEKKPLEIISPEQFDVFHQALPDEMSKLLVETAIETGMRWGELTELRAQDFDPDRSAFTVRRAVLQVSPAFHPEGKRFFVKNYPKNGKYRFIKIAGALRDKIQSHIKEHNLAKDDLLFWYTGTIPTKPENTTTPDFGHLGFTEPNTGGFTYAHGTMSAYTAGRCRCEHCRGAMAAYRRRRRAGGKDRPRQRRVWDTDGHIPNQWFRNQIIKPALAEADLPVDIRMHLLRHAHASWLLNGGADLVVVKERLGHGSIVTTERYLHTIDNADETALTALDKVRKQYRPDGHETTAPAATTVEELGLLSNGELFGQIAKLQAEMAKRLGSDAWGAA</sequence>
<dbReference type="InterPro" id="IPR011010">
    <property type="entry name" value="DNA_brk_join_enz"/>
</dbReference>
<reference evidence="7" key="1">
    <citation type="submission" date="2019-04" db="EMBL/GenBank/DDBJ databases">
        <title>Nocardioides xinjiangensis sp. nov.</title>
        <authorList>
            <person name="Liu S."/>
        </authorList>
    </citation>
    <scope>NUCLEOTIDE SEQUENCE [LARGE SCALE GENOMIC DNA]</scope>
    <source>
        <strain evidence="7">18</strain>
    </source>
</reference>
<dbReference type="PANTHER" id="PTHR30349:SF64">
    <property type="entry name" value="PROPHAGE INTEGRASE INTD-RELATED"/>
    <property type="match status" value="1"/>
</dbReference>
<feature type="domain" description="Tyr recombinase" evidence="5">
    <location>
        <begin position="165"/>
        <end position="436"/>
    </location>
</feature>
<dbReference type="Gene3D" id="1.10.150.130">
    <property type="match status" value="1"/>
</dbReference>
<dbReference type="OrthoDB" id="1822491at2"/>